<proteinExistence type="predicted"/>
<dbReference type="Proteomes" id="UP001433508">
    <property type="component" value="Unassembled WGS sequence"/>
</dbReference>
<dbReference type="EMBL" id="MU971399">
    <property type="protein sequence ID" value="KAK9235976.1"/>
    <property type="molecule type" value="Genomic_DNA"/>
</dbReference>
<sequence>MTEGTTNSADSMPVVQSSDYLGELESLQLLPIEDPEANEKNDERLWEILRIMQWAAGESHSNPRMQQDLCSFIRNHDEFVARYKRSYEVAMGGARSADGQTMRKAQKSYYYMRPQNHGQ</sequence>
<evidence type="ECO:0000313" key="1">
    <source>
        <dbReference type="EMBL" id="KAK9235976.1"/>
    </source>
</evidence>
<protein>
    <submittedName>
        <fullName evidence="1">Uncharacterized protein</fullName>
    </submittedName>
</protein>
<reference evidence="2" key="1">
    <citation type="journal article" date="2024" name="Front. Bioeng. Biotechnol.">
        <title>Genome-scale model development and genomic sequencing of the oleaginous clade Lipomyces.</title>
        <authorList>
            <person name="Czajka J.J."/>
            <person name="Han Y."/>
            <person name="Kim J."/>
            <person name="Mondo S.J."/>
            <person name="Hofstad B.A."/>
            <person name="Robles A."/>
            <person name="Haridas S."/>
            <person name="Riley R."/>
            <person name="LaButti K."/>
            <person name="Pangilinan J."/>
            <person name="Andreopoulos W."/>
            <person name="Lipzen A."/>
            <person name="Yan J."/>
            <person name="Wang M."/>
            <person name="Ng V."/>
            <person name="Grigoriev I.V."/>
            <person name="Spatafora J.W."/>
            <person name="Magnuson J.K."/>
            <person name="Baker S.E."/>
            <person name="Pomraning K.R."/>
        </authorList>
    </citation>
    <scope>NUCLEOTIDE SEQUENCE [LARGE SCALE GENOMIC DNA]</scope>
    <source>
        <strain evidence="2">CBS 7786</strain>
    </source>
</reference>
<comment type="caution">
    <text evidence="1">The sequence shown here is derived from an EMBL/GenBank/DDBJ whole genome shotgun (WGS) entry which is preliminary data.</text>
</comment>
<organism evidence="1 2">
    <name type="scientific">Lipomyces kononenkoae</name>
    <name type="common">Yeast</name>
    <dbReference type="NCBI Taxonomy" id="34357"/>
    <lineage>
        <taxon>Eukaryota</taxon>
        <taxon>Fungi</taxon>
        <taxon>Dikarya</taxon>
        <taxon>Ascomycota</taxon>
        <taxon>Saccharomycotina</taxon>
        <taxon>Lipomycetes</taxon>
        <taxon>Lipomycetales</taxon>
        <taxon>Lipomycetaceae</taxon>
        <taxon>Lipomyces</taxon>
    </lineage>
</organism>
<name>A0ACC3SWE9_LIPKO</name>
<accession>A0ACC3SWE9</accession>
<evidence type="ECO:0000313" key="2">
    <source>
        <dbReference type="Proteomes" id="UP001433508"/>
    </source>
</evidence>
<gene>
    <name evidence="1" type="ORF">V1525DRAFT_420843</name>
</gene>
<keyword evidence="2" id="KW-1185">Reference proteome</keyword>